<dbReference type="GO" id="GO:0098796">
    <property type="term" value="C:membrane protein complex"/>
    <property type="evidence" value="ECO:0007669"/>
    <property type="project" value="UniProtKB-ARBA"/>
</dbReference>
<accession>A0A2W4UKW0</accession>
<sequence length="245" mass="26357">MSSPSLVSVSHLSHYFGKGDLRQQVLADINLEILPGEIAILSGPSGSGKTTLLTLIGGLRSHQKGTLTVLGRNLKGMSESGLVNVRRRIGYIFQAHNLLQFLTAHQNVQMSLRLHPIEKSKAALQATAALEAVGLGDRLHAYPHQLSGGQKQRVAIARALACRPQLLLADEPTASLDKQSGREVVTLMQQLVRTQGCSVLMVTHDSRILDVADKIVTMEDGKLIDPTPSANAYSSETSKSSLIRG</sequence>
<dbReference type="GO" id="GO:0016887">
    <property type="term" value="F:ATP hydrolysis activity"/>
    <property type="evidence" value="ECO:0007669"/>
    <property type="project" value="InterPro"/>
</dbReference>
<dbReference type="NCBIfam" id="TIGR02982">
    <property type="entry name" value="heterocyst_DevA"/>
    <property type="match status" value="1"/>
</dbReference>
<dbReference type="InterPro" id="IPR003439">
    <property type="entry name" value="ABC_transporter-like_ATP-bd"/>
</dbReference>
<evidence type="ECO:0000313" key="6">
    <source>
        <dbReference type="Proteomes" id="UP000249354"/>
    </source>
</evidence>
<dbReference type="InterPro" id="IPR027417">
    <property type="entry name" value="P-loop_NTPase"/>
</dbReference>
<dbReference type="PANTHER" id="PTHR24220:SF376">
    <property type="entry name" value="ABC TRANSPORTER"/>
    <property type="match status" value="1"/>
</dbReference>
<dbReference type="PROSITE" id="PS50893">
    <property type="entry name" value="ABC_TRANSPORTER_2"/>
    <property type="match status" value="1"/>
</dbReference>
<dbReference type="PANTHER" id="PTHR24220">
    <property type="entry name" value="IMPORT ATP-BINDING PROTEIN"/>
    <property type="match status" value="1"/>
</dbReference>
<dbReference type="Gene3D" id="3.40.50.300">
    <property type="entry name" value="P-loop containing nucleotide triphosphate hydrolases"/>
    <property type="match status" value="1"/>
</dbReference>
<gene>
    <name evidence="5" type="ORF">DCF25_10905</name>
</gene>
<name>A0A2W4UKW0_9CYAN</name>
<dbReference type="GO" id="GO:0022857">
    <property type="term" value="F:transmembrane transporter activity"/>
    <property type="evidence" value="ECO:0007669"/>
    <property type="project" value="TreeGrafter"/>
</dbReference>
<dbReference type="FunFam" id="3.40.50.300:FF:000032">
    <property type="entry name" value="Export ABC transporter ATP-binding protein"/>
    <property type="match status" value="1"/>
</dbReference>
<dbReference type="EMBL" id="QBMC01000065">
    <property type="protein sequence ID" value="PZO17599.1"/>
    <property type="molecule type" value="Genomic_DNA"/>
</dbReference>
<dbReference type="Pfam" id="PF00005">
    <property type="entry name" value="ABC_tran"/>
    <property type="match status" value="1"/>
</dbReference>
<keyword evidence="3" id="KW-0067">ATP-binding</keyword>
<evidence type="ECO:0000256" key="1">
    <source>
        <dbReference type="ARBA" id="ARBA00022448"/>
    </source>
</evidence>
<dbReference type="Proteomes" id="UP000249354">
    <property type="component" value="Unassembled WGS sequence"/>
</dbReference>
<comment type="caution">
    <text evidence="5">The sequence shown here is derived from an EMBL/GenBank/DDBJ whole genome shotgun (WGS) entry which is preliminary data.</text>
</comment>
<keyword evidence="1" id="KW-0813">Transport</keyword>
<dbReference type="SUPFAM" id="SSF52540">
    <property type="entry name" value="P-loop containing nucleoside triphosphate hydrolases"/>
    <property type="match status" value="1"/>
</dbReference>
<evidence type="ECO:0000256" key="3">
    <source>
        <dbReference type="ARBA" id="ARBA00022840"/>
    </source>
</evidence>
<dbReference type="CDD" id="cd03255">
    <property type="entry name" value="ABC_MJ0796_LolCDE_FtsE"/>
    <property type="match status" value="1"/>
</dbReference>
<feature type="domain" description="ABC transporter" evidence="4">
    <location>
        <begin position="7"/>
        <end position="245"/>
    </location>
</feature>
<dbReference type="GO" id="GO:0005524">
    <property type="term" value="F:ATP binding"/>
    <property type="evidence" value="ECO:0007669"/>
    <property type="project" value="UniProtKB-KW"/>
</dbReference>
<dbReference type="PROSITE" id="PS00211">
    <property type="entry name" value="ABC_TRANSPORTER_1"/>
    <property type="match status" value="1"/>
</dbReference>
<dbReference type="InterPro" id="IPR015854">
    <property type="entry name" value="ABC_transpr_LolD-like"/>
</dbReference>
<protein>
    <submittedName>
        <fullName evidence="5">ABC transporter</fullName>
    </submittedName>
</protein>
<evidence type="ECO:0000256" key="2">
    <source>
        <dbReference type="ARBA" id="ARBA00022741"/>
    </source>
</evidence>
<dbReference type="InterPro" id="IPR017871">
    <property type="entry name" value="ABC_transporter-like_CS"/>
</dbReference>
<dbReference type="GO" id="GO:0005886">
    <property type="term" value="C:plasma membrane"/>
    <property type="evidence" value="ECO:0007669"/>
    <property type="project" value="TreeGrafter"/>
</dbReference>
<reference evidence="5 6" key="2">
    <citation type="submission" date="2018-06" db="EMBL/GenBank/DDBJ databases">
        <title>Metagenomic assembly of (sub)arctic Cyanobacteria and their associated microbiome from non-axenic cultures.</title>
        <authorList>
            <person name="Baurain D."/>
        </authorList>
    </citation>
    <scope>NUCLEOTIDE SEQUENCE [LARGE SCALE GENOMIC DNA]</scope>
    <source>
        <strain evidence="5">ULC129bin1</strain>
    </source>
</reference>
<organism evidence="5 6">
    <name type="scientific">Leptolyngbya foveolarum</name>
    <dbReference type="NCBI Taxonomy" id="47253"/>
    <lineage>
        <taxon>Bacteria</taxon>
        <taxon>Bacillati</taxon>
        <taxon>Cyanobacteriota</taxon>
        <taxon>Cyanophyceae</taxon>
        <taxon>Leptolyngbyales</taxon>
        <taxon>Leptolyngbyaceae</taxon>
        <taxon>Leptolyngbya group</taxon>
        <taxon>Leptolyngbya</taxon>
    </lineage>
</organism>
<dbReference type="AlphaFoldDB" id="A0A2W4UKW0"/>
<reference evidence="6" key="1">
    <citation type="submission" date="2018-04" db="EMBL/GenBank/DDBJ databases">
        <authorList>
            <person name="Cornet L."/>
        </authorList>
    </citation>
    <scope>NUCLEOTIDE SEQUENCE [LARGE SCALE GENOMIC DNA]</scope>
</reference>
<dbReference type="InterPro" id="IPR014324">
    <property type="entry name" value="ABC_heterocyst_DevA"/>
</dbReference>
<keyword evidence="2" id="KW-0547">Nucleotide-binding</keyword>
<proteinExistence type="predicted"/>
<evidence type="ECO:0000259" key="4">
    <source>
        <dbReference type="PROSITE" id="PS50893"/>
    </source>
</evidence>
<dbReference type="SMART" id="SM00382">
    <property type="entry name" value="AAA"/>
    <property type="match status" value="1"/>
</dbReference>
<dbReference type="InterPro" id="IPR003593">
    <property type="entry name" value="AAA+_ATPase"/>
</dbReference>
<evidence type="ECO:0000313" key="5">
    <source>
        <dbReference type="EMBL" id="PZO17599.1"/>
    </source>
</evidence>
<dbReference type="InterPro" id="IPR017911">
    <property type="entry name" value="MacB-like_ATP-bd"/>
</dbReference>